<dbReference type="Pfam" id="PF13529">
    <property type="entry name" value="Peptidase_C39_2"/>
    <property type="match status" value="1"/>
</dbReference>
<name>A0A2I0QV67_9BACI</name>
<dbReference type="PANTHER" id="PTHR37806">
    <property type="entry name" value="LMO0724 PROTEIN"/>
    <property type="match status" value="1"/>
</dbReference>
<keyword evidence="3" id="KW-1185">Reference proteome</keyword>
<dbReference type="Proteomes" id="UP000243524">
    <property type="component" value="Unassembled WGS sequence"/>
</dbReference>
<dbReference type="PANTHER" id="PTHR37806:SF1">
    <property type="entry name" value="PEPTIDASE C39-LIKE DOMAIN-CONTAINING PROTEIN"/>
    <property type="match status" value="1"/>
</dbReference>
<dbReference type="InterPro" id="IPR039564">
    <property type="entry name" value="Peptidase_C39-like"/>
</dbReference>
<evidence type="ECO:0000313" key="2">
    <source>
        <dbReference type="EMBL" id="PKR78194.1"/>
    </source>
</evidence>
<comment type="caution">
    <text evidence="2">The sequence shown here is derived from an EMBL/GenBank/DDBJ whole genome shotgun (WGS) entry which is preliminary data.</text>
</comment>
<dbReference type="InterPro" id="IPR016997">
    <property type="entry name" value="UCP032442"/>
</dbReference>
<proteinExistence type="predicted"/>
<dbReference type="Gene3D" id="3.90.70.10">
    <property type="entry name" value="Cysteine proteinases"/>
    <property type="match status" value="1"/>
</dbReference>
<gene>
    <name evidence="2" type="ORF">CEY16_09535</name>
</gene>
<protein>
    <submittedName>
        <fullName evidence="2">Peptidase C39</fullName>
    </submittedName>
</protein>
<dbReference type="AlphaFoldDB" id="A0A2I0QV67"/>
<accession>A0A2I0QV67</accession>
<dbReference type="OrthoDB" id="1164310at2"/>
<sequence>MLGQNHPAILGWYEETFIDKQANSSLVFAENNDNWSSITENSLIEQYILAEEKLIEAPIIQQYPQLPRGCEVTTLAMLLNYHEIEADKMELADEIKKDPTPMKNKNGNVHFGNPHEGFVGDMFSLENPGYGVYNGPIEKLAKQYAGERVENLTGFSFENILASVHEDEPVLVITNTTFKPLPNTAFETWSTPQGKIDITMKEHSVLVVGYDEEFIYFNDPLQQDINKAPIDDFRAAWVQMGKQAITITSS</sequence>
<dbReference type="EMBL" id="PJNH01000002">
    <property type="protein sequence ID" value="PKR78194.1"/>
    <property type="molecule type" value="Genomic_DNA"/>
</dbReference>
<organism evidence="2 3">
    <name type="scientific">Halalkalibacillus sediminis</name>
    <dbReference type="NCBI Taxonomy" id="2018042"/>
    <lineage>
        <taxon>Bacteria</taxon>
        <taxon>Bacillati</taxon>
        <taxon>Bacillota</taxon>
        <taxon>Bacilli</taxon>
        <taxon>Bacillales</taxon>
        <taxon>Bacillaceae</taxon>
        <taxon>Halalkalibacillus</taxon>
    </lineage>
</organism>
<feature type="domain" description="Peptidase C39-like" evidence="1">
    <location>
        <begin position="56"/>
        <end position="220"/>
    </location>
</feature>
<dbReference type="PIRSF" id="PIRSF032442">
    <property type="entry name" value="UCP032442"/>
    <property type="match status" value="1"/>
</dbReference>
<reference evidence="2 3" key="1">
    <citation type="submission" date="2017-06" db="EMBL/GenBank/DDBJ databases">
        <title>the draft geome sequence of Illustriluteabacillus marina B3227.</title>
        <authorList>
            <person name="He R.-H."/>
            <person name="Du Z.-J."/>
        </authorList>
    </citation>
    <scope>NUCLEOTIDE SEQUENCE [LARGE SCALE GENOMIC DNA]</scope>
    <source>
        <strain evidence="2 3">B3227</strain>
    </source>
</reference>
<evidence type="ECO:0000313" key="3">
    <source>
        <dbReference type="Proteomes" id="UP000243524"/>
    </source>
</evidence>
<evidence type="ECO:0000259" key="1">
    <source>
        <dbReference type="Pfam" id="PF13529"/>
    </source>
</evidence>